<organism evidence="5 6">
    <name type="scientific">Kribbella italica</name>
    <dbReference type="NCBI Taxonomy" id="1540520"/>
    <lineage>
        <taxon>Bacteria</taxon>
        <taxon>Bacillati</taxon>
        <taxon>Actinomycetota</taxon>
        <taxon>Actinomycetes</taxon>
        <taxon>Propionibacteriales</taxon>
        <taxon>Kribbellaceae</taxon>
        <taxon>Kribbella</taxon>
    </lineage>
</organism>
<evidence type="ECO:0000313" key="5">
    <source>
        <dbReference type="EMBL" id="MBB5835736.1"/>
    </source>
</evidence>
<dbReference type="CDD" id="cd14748">
    <property type="entry name" value="PBP2_UgpB"/>
    <property type="match status" value="1"/>
</dbReference>
<feature type="signal peptide" evidence="4">
    <location>
        <begin position="1"/>
        <end position="25"/>
    </location>
</feature>
<evidence type="ECO:0000256" key="3">
    <source>
        <dbReference type="ARBA" id="ARBA00022729"/>
    </source>
</evidence>
<dbReference type="SUPFAM" id="SSF53850">
    <property type="entry name" value="Periplasmic binding protein-like II"/>
    <property type="match status" value="1"/>
</dbReference>
<dbReference type="PROSITE" id="PS51257">
    <property type="entry name" value="PROKAR_LIPOPROTEIN"/>
    <property type="match status" value="1"/>
</dbReference>
<keyword evidence="6" id="KW-1185">Reference proteome</keyword>
<dbReference type="Gene3D" id="3.40.190.10">
    <property type="entry name" value="Periplasmic binding protein-like II"/>
    <property type="match status" value="1"/>
</dbReference>
<dbReference type="PANTHER" id="PTHR30061">
    <property type="entry name" value="MALTOSE-BINDING PERIPLASMIC PROTEIN"/>
    <property type="match status" value="1"/>
</dbReference>
<dbReference type="GO" id="GO:0042956">
    <property type="term" value="P:maltodextrin transmembrane transport"/>
    <property type="evidence" value="ECO:0007669"/>
    <property type="project" value="TreeGrafter"/>
</dbReference>
<gene>
    <name evidence="5" type="ORF">HDA39_002470</name>
</gene>
<comment type="caution">
    <text evidence="5">The sequence shown here is derived from an EMBL/GenBank/DDBJ whole genome shotgun (WGS) entry which is preliminary data.</text>
</comment>
<sequence>MRSRSLLLPAAGLAVAVLAASCVGAVDTGKSSSGTNTITVWNGYSGRELDVFKSVVKDFEAANPGVSVTVVGQQNNDKLVQGLRGGSAPDVQWAASNDYVGLFCSSGGWIDLTDRIAKDGLDTGQFTPASWQATQYDGKRCALPALGDVYGLYYNKKLFAQAGLKTPPKTFQQLTEYARKLTKRSPDGKLEVAGYLPLTNFYANRVQFYAPFFGAEWFDADGKPATAASPGWKAYLGWQRDLVGSYGYEQAKAFTAAAGQPYSAANAFQQGKLAMMIDGEYRTAFIKQFTPDLDFGTAPMPVTEQKAADYGMGYVVNHIAGVTKASKNPDLAWKLVKYLATDEQAQVKLGNGLVNVPTWKPALASKDLVADPAFKSFVAMQVHPASQTNPTTAAGAGYIDPMSSFLEQWESGRSADPAAGLAKVDEQITGLLGQR</sequence>
<proteinExistence type="inferred from homology"/>
<keyword evidence="2" id="KW-0813">Transport</keyword>
<evidence type="ECO:0000256" key="4">
    <source>
        <dbReference type="SAM" id="SignalP"/>
    </source>
</evidence>
<name>A0A7W9J4Z0_9ACTN</name>
<evidence type="ECO:0000256" key="1">
    <source>
        <dbReference type="ARBA" id="ARBA00008520"/>
    </source>
</evidence>
<reference evidence="5 6" key="1">
    <citation type="submission" date="2020-08" db="EMBL/GenBank/DDBJ databases">
        <title>Sequencing the genomes of 1000 actinobacteria strains.</title>
        <authorList>
            <person name="Klenk H.-P."/>
        </authorList>
    </citation>
    <scope>NUCLEOTIDE SEQUENCE [LARGE SCALE GENOMIC DNA]</scope>
    <source>
        <strain evidence="5 6">DSM 28967</strain>
    </source>
</reference>
<dbReference type="InterPro" id="IPR006059">
    <property type="entry name" value="SBP"/>
</dbReference>
<dbReference type="PANTHER" id="PTHR30061:SF50">
    <property type="entry name" value="MALTOSE_MALTODEXTRIN-BINDING PERIPLASMIC PROTEIN"/>
    <property type="match status" value="1"/>
</dbReference>
<evidence type="ECO:0000256" key="2">
    <source>
        <dbReference type="ARBA" id="ARBA00022448"/>
    </source>
</evidence>
<dbReference type="RefSeq" id="WP_184795347.1">
    <property type="nucleotide sequence ID" value="NZ_JACHMY010000001.1"/>
</dbReference>
<keyword evidence="3 4" id="KW-0732">Signal</keyword>
<keyword evidence="5" id="KW-0762">Sugar transport</keyword>
<dbReference type="GO" id="GO:1901982">
    <property type="term" value="F:maltose binding"/>
    <property type="evidence" value="ECO:0007669"/>
    <property type="project" value="TreeGrafter"/>
</dbReference>
<dbReference type="Proteomes" id="UP000549971">
    <property type="component" value="Unassembled WGS sequence"/>
</dbReference>
<dbReference type="EMBL" id="JACHMY010000001">
    <property type="protein sequence ID" value="MBB5835736.1"/>
    <property type="molecule type" value="Genomic_DNA"/>
</dbReference>
<comment type="similarity">
    <text evidence="1">Belongs to the bacterial solute-binding protein 1 family.</text>
</comment>
<accession>A0A7W9J4Z0</accession>
<protein>
    <submittedName>
        <fullName evidence="5">Multiple sugar transport system substrate-binding protein</fullName>
    </submittedName>
</protein>
<dbReference type="AlphaFoldDB" id="A0A7W9J4Z0"/>
<feature type="chain" id="PRO_5030642290" evidence="4">
    <location>
        <begin position="26"/>
        <end position="435"/>
    </location>
</feature>
<evidence type="ECO:0000313" key="6">
    <source>
        <dbReference type="Proteomes" id="UP000549971"/>
    </source>
</evidence>
<dbReference type="GO" id="GO:0015768">
    <property type="term" value="P:maltose transport"/>
    <property type="evidence" value="ECO:0007669"/>
    <property type="project" value="TreeGrafter"/>
</dbReference>
<dbReference type="Pfam" id="PF01547">
    <property type="entry name" value="SBP_bac_1"/>
    <property type="match status" value="1"/>
</dbReference>
<dbReference type="GO" id="GO:0055052">
    <property type="term" value="C:ATP-binding cassette (ABC) transporter complex, substrate-binding subunit-containing"/>
    <property type="evidence" value="ECO:0007669"/>
    <property type="project" value="TreeGrafter"/>
</dbReference>